<dbReference type="AlphaFoldDB" id="A0A382GDW4"/>
<evidence type="ECO:0008006" key="2">
    <source>
        <dbReference type="Google" id="ProtNLM"/>
    </source>
</evidence>
<gene>
    <name evidence="1" type="ORF">METZ01_LOCUS225667</name>
</gene>
<sequence length="165" mass="18440">MATIDEFKAQLIDGGPRANRFKVFLPRAGNNIEFLCKGASIPSAVIGEVPVNFRGSILKLAGDRTFENWSVTIINDADFSARAGLEAWQTDIQAMDSGTGMSTTDYLLSRAFVEQLGKDDSTLARYEFFNMFPLNIGNIELSYETVDALEEFTVEFSYSHWERTV</sequence>
<organism evidence="1">
    <name type="scientific">marine metagenome</name>
    <dbReference type="NCBI Taxonomy" id="408172"/>
    <lineage>
        <taxon>unclassified sequences</taxon>
        <taxon>metagenomes</taxon>
        <taxon>ecological metagenomes</taxon>
    </lineage>
</organism>
<name>A0A382GDW4_9ZZZZ</name>
<evidence type="ECO:0000313" key="1">
    <source>
        <dbReference type="EMBL" id="SVB72813.1"/>
    </source>
</evidence>
<reference evidence="1" key="1">
    <citation type="submission" date="2018-05" db="EMBL/GenBank/DDBJ databases">
        <authorList>
            <person name="Lanie J.A."/>
            <person name="Ng W.-L."/>
            <person name="Kazmierczak K.M."/>
            <person name="Andrzejewski T.M."/>
            <person name="Davidsen T.M."/>
            <person name="Wayne K.J."/>
            <person name="Tettelin H."/>
            <person name="Glass J.I."/>
            <person name="Rusch D."/>
            <person name="Podicherti R."/>
            <person name="Tsui H.-C.T."/>
            <person name="Winkler M.E."/>
        </authorList>
    </citation>
    <scope>NUCLEOTIDE SEQUENCE</scope>
</reference>
<dbReference type="EMBL" id="UINC01054744">
    <property type="protein sequence ID" value="SVB72813.1"/>
    <property type="molecule type" value="Genomic_DNA"/>
</dbReference>
<proteinExistence type="predicted"/>
<protein>
    <recommendedName>
        <fullName evidence="2">Tail tube protein</fullName>
    </recommendedName>
</protein>
<accession>A0A382GDW4</accession>